<reference evidence="1 2" key="1">
    <citation type="submission" date="2017-04" db="EMBL/GenBank/DDBJ databases">
        <title>Staphylococcus agnetis, a potential pathogen in the broiler production.</title>
        <authorList>
            <person name="Poulsen L."/>
        </authorList>
    </citation>
    <scope>NUCLEOTIDE SEQUENCE [LARGE SCALE GENOMIC DNA]</scope>
    <source>
        <strain evidence="1 2">723_310714_2_2_spleen</strain>
    </source>
</reference>
<dbReference type="RefSeq" id="WP_039644955.1">
    <property type="nucleotide sequence ID" value="NZ_JAPTFZ010000006.1"/>
</dbReference>
<organism evidence="1 2">
    <name type="scientific">Staphylococcus agnetis</name>
    <dbReference type="NCBI Taxonomy" id="985762"/>
    <lineage>
        <taxon>Bacteria</taxon>
        <taxon>Bacillati</taxon>
        <taxon>Bacillota</taxon>
        <taxon>Bacilli</taxon>
        <taxon>Bacillales</taxon>
        <taxon>Staphylococcaceae</taxon>
        <taxon>Staphylococcus</taxon>
    </lineage>
</organism>
<dbReference type="Proteomes" id="UP000195208">
    <property type="component" value="Unassembled WGS sequence"/>
</dbReference>
<keyword evidence="2" id="KW-1185">Reference proteome</keyword>
<protein>
    <recommendedName>
        <fullName evidence="3">DNA-binding protein</fullName>
    </recommendedName>
</protein>
<name>A0ABX3Z0Q3_9STAP</name>
<dbReference type="InterPro" id="IPR000119">
    <property type="entry name" value="Hist_DNA-bd"/>
</dbReference>
<dbReference type="GeneID" id="41072813"/>
<evidence type="ECO:0000313" key="1">
    <source>
        <dbReference type="EMBL" id="OTW30484.1"/>
    </source>
</evidence>
<accession>A0ABX3Z0Q3</accession>
<dbReference type="Pfam" id="PF00216">
    <property type="entry name" value="Bac_DNA_binding"/>
    <property type="match status" value="1"/>
</dbReference>
<evidence type="ECO:0008006" key="3">
    <source>
        <dbReference type="Google" id="ProtNLM"/>
    </source>
</evidence>
<sequence length="110" mass="12184">MTKLSRKILVKELQEQMADLGVELSLDKTRKVVLALESTIEEAILAAESSGYDSFGFSFGQFKIQDIPQKSGKSALNGKDWTVGAHKRVSFKVSSVLKQQLKDETIKPIV</sequence>
<gene>
    <name evidence="1" type="ORF">B9M88_09455</name>
</gene>
<proteinExistence type="predicted"/>
<comment type="caution">
    <text evidence="1">The sequence shown here is derived from an EMBL/GenBank/DDBJ whole genome shotgun (WGS) entry which is preliminary data.</text>
</comment>
<evidence type="ECO:0000313" key="2">
    <source>
        <dbReference type="Proteomes" id="UP000195208"/>
    </source>
</evidence>
<dbReference type="EMBL" id="NEFX01000018">
    <property type="protein sequence ID" value="OTW30484.1"/>
    <property type="molecule type" value="Genomic_DNA"/>
</dbReference>
<dbReference type="InterPro" id="IPR010992">
    <property type="entry name" value="IHF-like_DNA-bd_dom_sf"/>
</dbReference>
<dbReference type="SUPFAM" id="SSF47729">
    <property type="entry name" value="IHF-like DNA-binding proteins"/>
    <property type="match status" value="1"/>
</dbReference>
<dbReference type="Gene3D" id="4.10.520.10">
    <property type="entry name" value="IHF-like DNA-binding proteins"/>
    <property type="match status" value="1"/>
</dbReference>